<accession>A0A1G2CXL3</accession>
<organism evidence="1 2">
    <name type="scientific">Candidatus Lloydbacteria bacterium RIFCSPHIGHO2_01_FULL_49_22</name>
    <dbReference type="NCBI Taxonomy" id="1798658"/>
    <lineage>
        <taxon>Bacteria</taxon>
        <taxon>Candidatus Lloydiibacteriota</taxon>
    </lineage>
</organism>
<dbReference type="AlphaFoldDB" id="A0A1G2CXL3"/>
<proteinExistence type="predicted"/>
<name>A0A1G2CXL3_9BACT</name>
<evidence type="ECO:0000313" key="2">
    <source>
        <dbReference type="Proteomes" id="UP000177122"/>
    </source>
</evidence>
<evidence type="ECO:0000313" key="1">
    <source>
        <dbReference type="EMBL" id="OGZ06084.1"/>
    </source>
</evidence>
<protein>
    <submittedName>
        <fullName evidence="1">Uncharacterized protein</fullName>
    </submittedName>
</protein>
<dbReference type="Proteomes" id="UP000177122">
    <property type="component" value="Unassembled WGS sequence"/>
</dbReference>
<gene>
    <name evidence="1" type="ORF">A2845_01565</name>
</gene>
<reference evidence="1 2" key="1">
    <citation type="journal article" date="2016" name="Nat. Commun.">
        <title>Thousands of microbial genomes shed light on interconnected biogeochemical processes in an aquifer system.</title>
        <authorList>
            <person name="Anantharaman K."/>
            <person name="Brown C.T."/>
            <person name="Hug L.A."/>
            <person name="Sharon I."/>
            <person name="Castelle C.J."/>
            <person name="Probst A.J."/>
            <person name="Thomas B.C."/>
            <person name="Singh A."/>
            <person name="Wilkins M.J."/>
            <person name="Karaoz U."/>
            <person name="Brodie E.L."/>
            <person name="Williams K.H."/>
            <person name="Hubbard S.S."/>
            <person name="Banfield J.F."/>
        </authorList>
    </citation>
    <scope>NUCLEOTIDE SEQUENCE [LARGE SCALE GENOMIC DNA]</scope>
</reference>
<dbReference type="EMBL" id="MHLI01000005">
    <property type="protein sequence ID" value="OGZ06084.1"/>
    <property type="molecule type" value="Genomic_DNA"/>
</dbReference>
<comment type="caution">
    <text evidence="1">The sequence shown here is derived from an EMBL/GenBank/DDBJ whole genome shotgun (WGS) entry which is preliminary data.</text>
</comment>
<sequence>MGKSFASAFGDPGTAFALEYFSFLSYAEAMRNESFNAQDDEVKTGVNEATNEADPTTYSMLPPDEMRVKLIRPLNEYSLPVRTADGETYYELSNKNDPRGQQVVARMLKGVLNVADVVTVPDEEGKERYYSRKMPLQKIENDTSKEELASEQLLLEYLFNSKDHLFNPQSNWANNATYKDGKMVHFDFGEDADNFLRAPTNRDSLIARLQFMSPETIAHLKEKLSELHERFAGEEGKEFFRSIIAASAAPATEVFTSHDAFEKHADLDPVELLHMVLMGRIEGFKKTLDKMGRAEQ</sequence>